<comment type="function">
    <text evidence="10">One of several proteins that assist in the late maturation steps of the functional core of the 30S ribosomal subunit. Helps release RbfA from mature subunits. May play a role in the assembly of ribosomal proteins into the subunit. Circularly permuted GTPase that catalyzes slow GTP hydrolysis, GTPase activity is stimulated by the 30S ribosomal subunit.</text>
</comment>
<dbReference type="SUPFAM" id="SSF50249">
    <property type="entry name" value="Nucleic acid-binding proteins"/>
    <property type="match status" value="1"/>
</dbReference>
<comment type="cofactor">
    <cofactor evidence="10">
        <name>Zn(2+)</name>
        <dbReference type="ChEBI" id="CHEBI:29105"/>
    </cofactor>
    <text evidence="10">Binds 1 zinc ion per subunit.</text>
</comment>
<evidence type="ECO:0000256" key="9">
    <source>
        <dbReference type="ARBA" id="ARBA00023134"/>
    </source>
</evidence>
<evidence type="ECO:0000313" key="13">
    <source>
        <dbReference type="EMBL" id="KAE9637200.1"/>
    </source>
</evidence>
<reference evidence="13 14" key="1">
    <citation type="submission" date="2019-12" db="EMBL/GenBank/DDBJ databases">
        <title>Defluviitalea raffinosedens, isolated from a biogas fermenter, genome sequencing and characterization.</title>
        <authorList>
            <person name="Rettenmaier R."/>
            <person name="Schneider M."/>
            <person name="Neuhaus K."/>
            <person name="Liebl W."/>
            <person name="Zverlov V."/>
        </authorList>
    </citation>
    <scope>NUCLEOTIDE SEQUENCE [LARGE SCALE GENOMIC DNA]</scope>
    <source>
        <strain evidence="13 14">249c-K6</strain>
    </source>
</reference>
<keyword evidence="3 10" id="KW-0479">Metal-binding</keyword>
<proteinExistence type="inferred from homology"/>
<dbReference type="OrthoDB" id="9809485at2"/>
<dbReference type="SUPFAM" id="SSF52540">
    <property type="entry name" value="P-loop containing nucleoside triphosphate hydrolases"/>
    <property type="match status" value="1"/>
</dbReference>
<evidence type="ECO:0000256" key="4">
    <source>
        <dbReference type="ARBA" id="ARBA00022730"/>
    </source>
</evidence>
<keyword evidence="9 10" id="KW-0342">GTP-binding</keyword>
<evidence type="ECO:0000256" key="6">
    <source>
        <dbReference type="ARBA" id="ARBA00022801"/>
    </source>
</evidence>
<dbReference type="Pfam" id="PF16745">
    <property type="entry name" value="RsgA_N"/>
    <property type="match status" value="1"/>
</dbReference>
<evidence type="ECO:0000256" key="8">
    <source>
        <dbReference type="ARBA" id="ARBA00022884"/>
    </source>
</evidence>
<keyword evidence="4 10" id="KW-0699">rRNA-binding</keyword>
<accession>A0A7C8LJ14</accession>
<evidence type="ECO:0000256" key="1">
    <source>
        <dbReference type="ARBA" id="ARBA00022490"/>
    </source>
</evidence>
<dbReference type="GO" id="GO:0042274">
    <property type="term" value="P:ribosomal small subunit biogenesis"/>
    <property type="evidence" value="ECO:0007669"/>
    <property type="project" value="UniProtKB-UniRule"/>
</dbReference>
<evidence type="ECO:0000256" key="10">
    <source>
        <dbReference type="HAMAP-Rule" id="MF_01820"/>
    </source>
</evidence>
<comment type="similarity">
    <text evidence="10">Belongs to the TRAFAC class YlqF/YawG GTPase family. RsgA subfamily.</text>
</comment>
<feature type="domain" description="CP-type G" evidence="12">
    <location>
        <begin position="64"/>
        <end position="222"/>
    </location>
</feature>
<comment type="caution">
    <text evidence="13">The sequence shown here is derived from an EMBL/GenBank/DDBJ whole genome shotgun (WGS) entry which is preliminary data.</text>
</comment>
<dbReference type="PANTHER" id="PTHR32120">
    <property type="entry name" value="SMALL RIBOSOMAL SUBUNIT BIOGENESIS GTPASE RSGA"/>
    <property type="match status" value="1"/>
</dbReference>
<evidence type="ECO:0000256" key="7">
    <source>
        <dbReference type="ARBA" id="ARBA00022833"/>
    </source>
</evidence>
<dbReference type="InterPro" id="IPR027417">
    <property type="entry name" value="P-loop_NTPase"/>
</dbReference>
<dbReference type="Proteomes" id="UP000483018">
    <property type="component" value="Unassembled WGS sequence"/>
</dbReference>
<dbReference type="PROSITE" id="PS51721">
    <property type="entry name" value="G_CP"/>
    <property type="match status" value="1"/>
</dbReference>
<evidence type="ECO:0000259" key="12">
    <source>
        <dbReference type="PROSITE" id="PS51721"/>
    </source>
</evidence>
<dbReference type="GO" id="GO:0003924">
    <property type="term" value="F:GTPase activity"/>
    <property type="evidence" value="ECO:0007669"/>
    <property type="project" value="UniProtKB-UniRule"/>
</dbReference>
<dbReference type="InterPro" id="IPR012340">
    <property type="entry name" value="NA-bd_OB-fold"/>
</dbReference>
<comment type="subunit">
    <text evidence="10">Monomer. Associates with 30S ribosomal subunit, binds 16S rRNA.</text>
</comment>
<dbReference type="GO" id="GO:0046872">
    <property type="term" value="F:metal ion binding"/>
    <property type="evidence" value="ECO:0007669"/>
    <property type="project" value="UniProtKB-KW"/>
</dbReference>
<dbReference type="CDD" id="cd01854">
    <property type="entry name" value="YjeQ_EngC"/>
    <property type="match status" value="1"/>
</dbReference>
<dbReference type="EC" id="3.6.1.-" evidence="10"/>
<protein>
    <recommendedName>
        <fullName evidence="10">Small ribosomal subunit biogenesis GTPase RsgA</fullName>
        <ecNumber evidence="10">3.6.1.-</ecNumber>
    </recommendedName>
</protein>
<gene>
    <name evidence="10 13" type="primary">rsgA</name>
    <name evidence="13" type="ORF">GND95_01855</name>
</gene>
<keyword evidence="6 10" id="KW-0378">Hydrolase</keyword>
<dbReference type="NCBIfam" id="TIGR00157">
    <property type="entry name" value="ribosome small subunit-dependent GTPase A"/>
    <property type="match status" value="1"/>
</dbReference>
<comment type="subcellular location">
    <subcellularLocation>
        <location evidence="10">Cytoplasm</location>
    </subcellularLocation>
</comment>
<keyword evidence="2 10" id="KW-0690">Ribosome biogenesis</keyword>
<dbReference type="Gene3D" id="3.40.50.300">
    <property type="entry name" value="P-loop containing nucleotide triphosphate hydrolases"/>
    <property type="match status" value="1"/>
</dbReference>
<dbReference type="GO" id="GO:0005737">
    <property type="term" value="C:cytoplasm"/>
    <property type="evidence" value="ECO:0007669"/>
    <property type="project" value="UniProtKB-SubCell"/>
</dbReference>
<keyword evidence="8 10" id="KW-0694">RNA-binding</keyword>
<dbReference type="InterPro" id="IPR004881">
    <property type="entry name" value="Ribosome_biogen_GTPase_RsgA"/>
</dbReference>
<evidence type="ECO:0000259" key="11">
    <source>
        <dbReference type="PROSITE" id="PS50936"/>
    </source>
</evidence>
<dbReference type="Pfam" id="PF03193">
    <property type="entry name" value="RsgA_GTPase"/>
    <property type="match status" value="1"/>
</dbReference>
<dbReference type="Gene3D" id="2.40.50.140">
    <property type="entry name" value="Nucleic acid-binding proteins"/>
    <property type="match status" value="1"/>
</dbReference>
<dbReference type="RefSeq" id="WP_158739110.1">
    <property type="nucleotide sequence ID" value="NZ_JAFBEP010000006.1"/>
</dbReference>
<feature type="domain" description="EngC GTPase" evidence="11">
    <location>
        <begin position="73"/>
        <end position="220"/>
    </location>
</feature>
<dbReference type="InterPro" id="IPR010914">
    <property type="entry name" value="RsgA_GTPase_dom"/>
</dbReference>
<dbReference type="PROSITE" id="PS50936">
    <property type="entry name" value="ENGC_GTPASE"/>
    <property type="match status" value="1"/>
</dbReference>
<feature type="binding site" evidence="10">
    <location>
        <begin position="113"/>
        <end position="116"/>
    </location>
    <ligand>
        <name>GTP</name>
        <dbReference type="ChEBI" id="CHEBI:37565"/>
    </ligand>
</feature>
<evidence type="ECO:0000256" key="3">
    <source>
        <dbReference type="ARBA" id="ARBA00022723"/>
    </source>
</evidence>
<dbReference type="HAMAP" id="MF_01820">
    <property type="entry name" value="GTPase_RsgA"/>
    <property type="match status" value="1"/>
</dbReference>
<dbReference type="GO" id="GO:0019843">
    <property type="term" value="F:rRNA binding"/>
    <property type="evidence" value="ECO:0007669"/>
    <property type="project" value="UniProtKB-KW"/>
</dbReference>
<keyword evidence="14" id="KW-1185">Reference proteome</keyword>
<dbReference type="AlphaFoldDB" id="A0A7C8LJ14"/>
<keyword evidence="7 10" id="KW-0862">Zinc</keyword>
<feature type="binding site" evidence="10">
    <location>
        <position position="246"/>
    </location>
    <ligand>
        <name>Zn(2+)</name>
        <dbReference type="ChEBI" id="CHEBI:29105"/>
    </ligand>
</feature>
<evidence type="ECO:0000256" key="2">
    <source>
        <dbReference type="ARBA" id="ARBA00022517"/>
    </source>
</evidence>
<feature type="binding site" evidence="10">
    <location>
        <position position="253"/>
    </location>
    <ligand>
        <name>Zn(2+)</name>
        <dbReference type="ChEBI" id="CHEBI:29105"/>
    </ligand>
</feature>
<keyword evidence="5 10" id="KW-0547">Nucleotide-binding</keyword>
<sequence>MITGTIVKGIAGFYYVKAEDKIYECKARGKFRNTNITPYIGDIVKIIPDESQLTGSIIEILPRKNLLIRPPVANIDQAIIVFAAKSPDPNLQLLDRFLVLIEEQNLDICICINKIDLDIEKDYEEIKSVYERAGYKVILTSTVSNIGIEELKRELMSKTSVFAGPSGVGKSSLLNKVDANLKLKTGDISQKVKRGKHTTRHVELLALSEGGFVLDTPGFSSLSLEHISPDVLQKYFKEFNLYRDYCKFSECSHIHEPQCMIKQKLNEGMIDQGRYERYRFIYNELESAKQRRW</sequence>
<dbReference type="PANTHER" id="PTHR32120:SF11">
    <property type="entry name" value="SMALL RIBOSOMAL SUBUNIT BIOGENESIS GTPASE RSGA 1, MITOCHONDRIAL-RELATED"/>
    <property type="match status" value="1"/>
</dbReference>
<evidence type="ECO:0000256" key="5">
    <source>
        <dbReference type="ARBA" id="ARBA00022741"/>
    </source>
</evidence>
<evidence type="ECO:0000313" key="14">
    <source>
        <dbReference type="Proteomes" id="UP000483018"/>
    </source>
</evidence>
<organism evidence="13 14">
    <name type="scientific">Defluviitalea raffinosedens</name>
    <dbReference type="NCBI Taxonomy" id="1450156"/>
    <lineage>
        <taxon>Bacteria</taxon>
        <taxon>Bacillati</taxon>
        <taxon>Bacillota</taxon>
        <taxon>Clostridia</taxon>
        <taxon>Lachnospirales</taxon>
        <taxon>Defluviitaleaceae</taxon>
        <taxon>Defluviitalea</taxon>
    </lineage>
</organism>
<keyword evidence="1 10" id="KW-0963">Cytoplasm</keyword>
<dbReference type="Gene3D" id="1.10.40.50">
    <property type="entry name" value="Probable gtpase engc, domain 3"/>
    <property type="match status" value="1"/>
</dbReference>
<feature type="binding site" evidence="10">
    <location>
        <begin position="164"/>
        <end position="172"/>
    </location>
    <ligand>
        <name>GTP</name>
        <dbReference type="ChEBI" id="CHEBI:37565"/>
    </ligand>
</feature>
<dbReference type="CDD" id="cd04466">
    <property type="entry name" value="S1_YloQ_GTPase"/>
    <property type="match status" value="1"/>
</dbReference>
<dbReference type="GO" id="GO:0005525">
    <property type="term" value="F:GTP binding"/>
    <property type="evidence" value="ECO:0007669"/>
    <property type="project" value="UniProtKB-UniRule"/>
</dbReference>
<dbReference type="InterPro" id="IPR031944">
    <property type="entry name" value="RsgA_N"/>
</dbReference>
<feature type="binding site" evidence="10">
    <location>
        <position position="259"/>
    </location>
    <ligand>
        <name>Zn(2+)</name>
        <dbReference type="ChEBI" id="CHEBI:29105"/>
    </ligand>
</feature>
<dbReference type="EMBL" id="WSLF01000001">
    <property type="protein sequence ID" value="KAE9637200.1"/>
    <property type="molecule type" value="Genomic_DNA"/>
</dbReference>
<name>A0A7C8LJ14_9FIRM</name>
<dbReference type="InterPro" id="IPR030378">
    <property type="entry name" value="G_CP_dom"/>
</dbReference>
<feature type="binding site" evidence="10">
    <location>
        <position position="251"/>
    </location>
    <ligand>
        <name>Zn(2+)</name>
        <dbReference type="ChEBI" id="CHEBI:29105"/>
    </ligand>
</feature>